<evidence type="ECO:0000256" key="1">
    <source>
        <dbReference type="SAM" id="MobiDB-lite"/>
    </source>
</evidence>
<organism evidence="2 3">
    <name type="scientific">Streptomyces neyagawaensis</name>
    <dbReference type="NCBI Taxonomy" id="42238"/>
    <lineage>
        <taxon>Bacteria</taxon>
        <taxon>Bacillati</taxon>
        <taxon>Actinomycetota</taxon>
        <taxon>Actinomycetes</taxon>
        <taxon>Kitasatosporales</taxon>
        <taxon>Streptomycetaceae</taxon>
        <taxon>Streptomyces</taxon>
    </lineage>
</organism>
<gene>
    <name evidence="2" type="ORF">ABZ931_08780</name>
</gene>
<evidence type="ECO:0000313" key="3">
    <source>
        <dbReference type="Proteomes" id="UP001551189"/>
    </source>
</evidence>
<evidence type="ECO:0000313" key="2">
    <source>
        <dbReference type="EMBL" id="MEU6801093.1"/>
    </source>
</evidence>
<name>A0ABV3AVA0_9ACTN</name>
<feature type="region of interest" description="Disordered" evidence="1">
    <location>
        <begin position="64"/>
        <end position="85"/>
    </location>
</feature>
<comment type="caution">
    <text evidence="2">The sequence shown here is derived from an EMBL/GenBank/DDBJ whole genome shotgun (WGS) entry which is preliminary data.</text>
</comment>
<feature type="compositionally biased region" description="Polar residues" evidence="1">
    <location>
        <begin position="64"/>
        <end position="78"/>
    </location>
</feature>
<proteinExistence type="predicted"/>
<dbReference type="Proteomes" id="UP001551189">
    <property type="component" value="Unassembled WGS sequence"/>
</dbReference>
<sequence length="85" mass="8721">MQRRSKLTFVASPNPVAAGRDVGMLGRLTAADRETDAYTGSAGHPVALEFCASPCRTVEPVRSLTTGASGITGTSEPSRGTVRGG</sequence>
<keyword evidence="3" id="KW-1185">Reference proteome</keyword>
<protein>
    <submittedName>
        <fullName evidence="2">Uncharacterized protein</fullName>
    </submittedName>
</protein>
<dbReference type="EMBL" id="JBEYXT010000026">
    <property type="protein sequence ID" value="MEU6801093.1"/>
    <property type="molecule type" value="Genomic_DNA"/>
</dbReference>
<reference evidence="2 3" key="1">
    <citation type="submission" date="2024-06" db="EMBL/GenBank/DDBJ databases">
        <title>The Natural Products Discovery Center: Release of the First 8490 Sequenced Strains for Exploring Actinobacteria Biosynthetic Diversity.</title>
        <authorList>
            <person name="Kalkreuter E."/>
            <person name="Kautsar S.A."/>
            <person name="Yang D."/>
            <person name="Bader C.D."/>
            <person name="Teijaro C.N."/>
            <person name="Fluegel L."/>
            <person name="Davis C.M."/>
            <person name="Simpson J.R."/>
            <person name="Lauterbach L."/>
            <person name="Steele A.D."/>
            <person name="Gui C."/>
            <person name="Meng S."/>
            <person name="Li G."/>
            <person name="Viehrig K."/>
            <person name="Ye F."/>
            <person name="Su P."/>
            <person name="Kiefer A.F."/>
            <person name="Nichols A."/>
            <person name="Cepeda A.J."/>
            <person name="Yan W."/>
            <person name="Fan B."/>
            <person name="Jiang Y."/>
            <person name="Adhikari A."/>
            <person name="Zheng C.-J."/>
            <person name="Schuster L."/>
            <person name="Cowan T.M."/>
            <person name="Smanski M.J."/>
            <person name="Chevrette M.G."/>
            <person name="De Carvalho L.P.S."/>
            <person name="Shen B."/>
        </authorList>
    </citation>
    <scope>NUCLEOTIDE SEQUENCE [LARGE SCALE GENOMIC DNA]</scope>
    <source>
        <strain evidence="2 3">NPDC046851</strain>
    </source>
</reference>
<dbReference type="RefSeq" id="WP_359692632.1">
    <property type="nucleotide sequence ID" value="NZ_JBEYXT010000026.1"/>
</dbReference>
<accession>A0ABV3AVA0</accession>